<dbReference type="AlphaFoldDB" id="A0ABD2A5R3"/>
<name>A0ABD2A5R3_VESSQ</name>
<proteinExistence type="predicted"/>
<protein>
    <submittedName>
        <fullName evidence="1">Protein artichoke-like</fullName>
    </submittedName>
</protein>
<reference evidence="1 2" key="1">
    <citation type="journal article" date="2024" name="Ann. Entomol. Soc. Am.">
        <title>Genomic analyses of the southern and eastern yellowjacket wasps (Hymenoptera: Vespidae) reveal evolutionary signatures of social life.</title>
        <authorList>
            <person name="Catto M.A."/>
            <person name="Caine P.B."/>
            <person name="Orr S.E."/>
            <person name="Hunt B.G."/>
            <person name="Goodisman M.A.D."/>
        </authorList>
    </citation>
    <scope>NUCLEOTIDE SEQUENCE [LARGE SCALE GENOMIC DNA]</scope>
    <source>
        <strain evidence="1">233</strain>
        <tissue evidence="1">Head and thorax</tissue>
    </source>
</reference>
<organism evidence="1 2">
    <name type="scientific">Vespula squamosa</name>
    <name type="common">Southern yellow jacket</name>
    <name type="synonym">Wasp</name>
    <dbReference type="NCBI Taxonomy" id="30214"/>
    <lineage>
        <taxon>Eukaryota</taxon>
        <taxon>Metazoa</taxon>
        <taxon>Ecdysozoa</taxon>
        <taxon>Arthropoda</taxon>
        <taxon>Hexapoda</taxon>
        <taxon>Insecta</taxon>
        <taxon>Pterygota</taxon>
        <taxon>Neoptera</taxon>
        <taxon>Endopterygota</taxon>
        <taxon>Hymenoptera</taxon>
        <taxon>Apocrita</taxon>
        <taxon>Aculeata</taxon>
        <taxon>Vespoidea</taxon>
        <taxon>Vespidae</taxon>
        <taxon>Vespinae</taxon>
        <taxon>Vespula</taxon>
    </lineage>
</organism>
<sequence>MWLVIRRSSTEKLMCNIKLKTDNEIQEIDLEAINQYSSSSESLPVIEINLINNHLIHMKAEVLRNLPENATIDLTTKK</sequence>
<evidence type="ECO:0000313" key="2">
    <source>
        <dbReference type="Proteomes" id="UP001607302"/>
    </source>
</evidence>
<accession>A0ABD2A5R3</accession>
<dbReference type="Proteomes" id="UP001607302">
    <property type="component" value="Unassembled WGS sequence"/>
</dbReference>
<evidence type="ECO:0000313" key="1">
    <source>
        <dbReference type="EMBL" id="KAL2715978.1"/>
    </source>
</evidence>
<comment type="caution">
    <text evidence="1">The sequence shown here is derived from an EMBL/GenBank/DDBJ whole genome shotgun (WGS) entry which is preliminary data.</text>
</comment>
<keyword evidence="2" id="KW-1185">Reference proteome</keyword>
<gene>
    <name evidence="1" type="ORF">V1478_013654</name>
</gene>
<dbReference type="EMBL" id="JAUDFV010000154">
    <property type="protein sequence ID" value="KAL2715978.1"/>
    <property type="molecule type" value="Genomic_DNA"/>
</dbReference>